<dbReference type="Proteomes" id="UP000054466">
    <property type="component" value="Unassembled WGS sequence"/>
</dbReference>
<keyword evidence="5" id="KW-0677">Repeat</keyword>
<dbReference type="EMBL" id="KN847042">
    <property type="protein sequence ID" value="KIW30257.1"/>
    <property type="molecule type" value="Genomic_DNA"/>
</dbReference>
<evidence type="ECO:0000256" key="2">
    <source>
        <dbReference type="ARBA" id="ARBA00022490"/>
    </source>
</evidence>
<keyword evidence="9" id="KW-1185">Reference proteome</keyword>
<dbReference type="PANTHER" id="PTHR14344">
    <property type="entry name" value="WD REPEAT PROTEIN"/>
    <property type="match status" value="1"/>
</dbReference>
<evidence type="ECO:0000256" key="1">
    <source>
        <dbReference type="ARBA" id="ARBA00004496"/>
    </source>
</evidence>
<dbReference type="HOGENOM" id="CLU_002615_1_0_1"/>
<protein>
    <submittedName>
        <fullName evidence="8">Uncharacterized protein</fullName>
    </submittedName>
</protein>
<dbReference type="SUPFAM" id="SSF50998">
    <property type="entry name" value="Quinoprotein alcohol dehydrogenase-like"/>
    <property type="match status" value="1"/>
</dbReference>
<dbReference type="STRING" id="569365.A0A0D2AY85"/>
<evidence type="ECO:0000256" key="3">
    <source>
        <dbReference type="ARBA" id="ARBA00022574"/>
    </source>
</evidence>
<dbReference type="Gene3D" id="2.130.10.10">
    <property type="entry name" value="YVTN repeat-like/Quinoprotein amine dehydrogenase"/>
    <property type="match status" value="3"/>
</dbReference>
<dbReference type="GO" id="GO:0030488">
    <property type="term" value="P:tRNA methylation"/>
    <property type="evidence" value="ECO:0007669"/>
    <property type="project" value="TreeGrafter"/>
</dbReference>
<evidence type="ECO:0000256" key="4">
    <source>
        <dbReference type="ARBA" id="ARBA00022694"/>
    </source>
</evidence>
<proteinExistence type="inferred from homology"/>
<dbReference type="SUPFAM" id="SSF50978">
    <property type="entry name" value="WD40 repeat-like"/>
    <property type="match status" value="2"/>
</dbReference>
<dbReference type="PROSITE" id="PS00678">
    <property type="entry name" value="WD_REPEATS_1"/>
    <property type="match status" value="1"/>
</dbReference>
<dbReference type="PROSITE" id="PS50082">
    <property type="entry name" value="WD_REPEATS_2"/>
    <property type="match status" value="2"/>
</dbReference>
<dbReference type="Pfam" id="PF00400">
    <property type="entry name" value="WD40"/>
    <property type="match status" value="2"/>
</dbReference>
<dbReference type="GO" id="GO:0005737">
    <property type="term" value="C:cytoplasm"/>
    <property type="evidence" value="ECO:0007669"/>
    <property type="project" value="UniProtKB-SubCell"/>
</dbReference>
<dbReference type="AlphaFoldDB" id="A0A0D2AY85"/>
<dbReference type="GeneID" id="27345207"/>
<dbReference type="InterPro" id="IPR036322">
    <property type="entry name" value="WD40_repeat_dom_sf"/>
</dbReference>
<dbReference type="InterPro" id="IPR019775">
    <property type="entry name" value="WD40_repeat_CS"/>
</dbReference>
<dbReference type="SMART" id="SM00320">
    <property type="entry name" value="WD40"/>
    <property type="match status" value="5"/>
</dbReference>
<accession>A0A0D2AY85</accession>
<evidence type="ECO:0000256" key="5">
    <source>
        <dbReference type="ARBA" id="ARBA00022737"/>
    </source>
</evidence>
<dbReference type="OrthoDB" id="5594999at2759"/>
<feature type="repeat" description="WD" evidence="7">
    <location>
        <begin position="826"/>
        <end position="860"/>
    </location>
</feature>
<evidence type="ECO:0000256" key="7">
    <source>
        <dbReference type="PROSITE-ProRule" id="PRU00221"/>
    </source>
</evidence>
<dbReference type="VEuPathDB" id="FungiDB:PV07_06013"/>
<dbReference type="InterPro" id="IPR015943">
    <property type="entry name" value="WD40/YVTN_repeat-like_dom_sf"/>
</dbReference>
<keyword evidence="4" id="KW-0819">tRNA processing</keyword>
<comment type="similarity">
    <text evidence="6">Belongs to the WD repeat WDR6 family.</text>
</comment>
<organism evidence="8 9">
    <name type="scientific">Cladophialophora immunda</name>
    <dbReference type="NCBI Taxonomy" id="569365"/>
    <lineage>
        <taxon>Eukaryota</taxon>
        <taxon>Fungi</taxon>
        <taxon>Dikarya</taxon>
        <taxon>Ascomycota</taxon>
        <taxon>Pezizomycotina</taxon>
        <taxon>Eurotiomycetes</taxon>
        <taxon>Chaetothyriomycetidae</taxon>
        <taxon>Chaetothyriales</taxon>
        <taxon>Herpotrichiellaceae</taxon>
        <taxon>Cladophialophora</taxon>
    </lineage>
</organism>
<dbReference type="InterPro" id="IPR051973">
    <property type="entry name" value="tRNA_Anticodon_Mtase-Reg"/>
</dbReference>
<dbReference type="PANTHER" id="PTHR14344:SF3">
    <property type="entry name" value="WD REPEAT-CONTAINING PROTEIN 6"/>
    <property type="match status" value="1"/>
</dbReference>
<dbReference type="InterPro" id="IPR011047">
    <property type="entry name" value="Quinoprotein_ADH-like_sf"/>
</dbReference>
<feature type="repeat" description="WD" evidence="7">
    <location>
        <begin position="213"/>
        <end position="261"/>
    </location>
</feature>
<name>A0A0D2AY85_9EURO</name>
<evidence type="ECO:0000313" key="8">
    <source>
        <dbReference type="EMBL" id="KIW30257.1"/>
    </source>
</evidence>
<comment type="subcellular location">
    <subcellularLocation>
        <location evidence="1">Cytoplasm</location>
    </subcellularLocation>
</comment>
<keyword evidence="3 7" id="KW-0853">WD repeat</keyword>
<dbReference type="InterPro" id="IPR001680">
    <property type="entry name" value="WD40_rpt"/>
</dbReference>
<evidence type="ECO:0000313" key="9">
    <source>
        <dbReference type="Proteomes" id="UP000054466"/>
    </source>
</evidence>
<keyword evidence="2" id="KW-0963">Cytoplasm</keyword>
<dbReference type="RefSeq" id="XP_016250473.1">
    <property type="nucleotide sequence ID" value="XM_016392954.1"/>
</dbReference>
<gene>
    <name evidence="8" type="ORF">PV07_06013</name>
</gene>
<evidence type="ECO:0000256" key="6">
    <source>
        <dbReference type="ARBA" id="ARBA00038255"/>
    </source>
</evidence>
<sequence length="1212" mass="132100">MTTCTLEPQAACLPVTALRSVLVDGELLLLAGQGPFLHIYNESGFIIASTRIFEIQPVCGIQIDSHNAGQARSQYRWIVLWGGAFCRTALLTLEKCDPALSHAVVEISVSRQLNCRDWILDAAFHQSTIFLLTAHNQLLEVPLRENTEERALPYGKPAPVIGPRSFLYSGSLAVTKPGLIIVASGTVFGEILVWTCSREETLGQWSTLLRHVFNGHRGSVFGVSISDVLELGATHTRLLASCSDDRTVRVWNISDCDCTQDDSSSSMESAETGFGRASGRGETQIASAWGHLSRIWDVEFVQEKVSNNRNCISLLSRGEDGACQLWTIELHTGTRPEMPLTALLRPESSDRHHSGKNAWSMTYVNDGRGLFVQTGGADGQIISRRPNVSRAGLASSATHSIPFKDITGSSMSLKHYLFLNSREFLAGTDQGDLFRLTADHDKLTWVKLMSGPGKGGLVLCPAGSLQLVLVAYQSGGLSALLTNNDSLVPVKCDLECAISWIRLASLQSTILPASTICVVAMLANKKAAILWVSIEDDSVLVRQTPLKTPETFTITSCCYDSASEVLVLGSRAGALAIYSHVTSQSETSGEPSCLRHAHDTDSVTSITILRKGVESCTETIHVLTTGRDGIYAIHRVKWPSSTDRVEPIMVAVHRSALPFGPNIEDAFFTSPEGSSPATEPDLVLYGFRSTSFVVWNETQQSEALSVECGGPHRSWAFRDSSVFCDGVTKSFVWTKAGRLNWHSAQGSSHKVIQKGAQGREIKAMARSPLSFDQLKTQHHPHILIATGAEDTNIQLLAISRAAKNGHQPNGDSVSHSSSMFRAVSTLKRHTTGIQYLQFSPSGGYLFSSAGCEEFYVWKLSFDVPGIEAGVVLWDMMPTEEEDSDARIMSFDLRCSDYGNKNASEEYTIVMAYSNGKAKVVRYTPAPSRNEAMFETLREIRYGSFCVMKAFFLSSRVVSASDFRYDEHQIGTLSAGTNGYLNLSLLDSRSVSDQLAVSPDAEGLSRMEVHRVHQSSVLAMDVVSLSQKTYLIATGGDDNALGLTLLTPASSSSITFEGETHAERQSAHHFRTIIIPAAHAAALTALKTTSPRPTQKGYSVMVVTVGNDQRVKVWDVHVDAKRDDDPVVPRVEDDELFEKVQVRLVGAGWTAVADVSDLEIIEDDHGTMGYHDEDGRNGEDAFRVLVVGVGMELLRVNCGGDGISSRTHKPGRT</sequence>
<reference evidence="8 9" key="1">
    <citation type="submission" date="2015-01" db="EMBL/GenBank/DDBJ databases">
        <title>The Genome Sequence of Cladophialophora immunda CBS83496.</title>
        <authorList>
            <consortium name="The Broad Institute Genomics Platform"/>
            <person name="Cuomo C."/>
            <person name="de Hoog S."/>
            <person name="Gorbushina A."/>
            <person name="Stielow B."/>
            <person name="Teixiera M."/>
            <person name="Abouelleil A."/>
            <person name="Chapman S.B."/>
            <person name="Priest M."/>
            <person name="Young S.K."/>
            <person name="Wortman J."/>
            <person name="Nusbaum C."/>
            <person name="Birren B."/>
        </authorList>
    </citation>
    <scope>NUCLEOTIDE SEQUENCE [LARGE SCALE GENOMIC DNA]</scope>
    <source>
        <strain evidence="8 9">CBS 83496</strain>
    </source>
</reference>